<feature type="transmembrane region" description="Helical" evidence="1">
    <location>
        <begin position="17"/>
        <end position="38"/>
    </location>
</feature>
<feature type="transmembrane region" description="Helical" evidence="1">
    <location>
        <begin position="147"/>
        <end position="170"/>
    </location>
</feature>
<proteinExistence type="predicted"/>
<gene>
    <name evidence="2" type="ORF">GXP67_07965</name>
</gene>
<feature type="transmembrane region" description="Helical" evidence="1">
    <location>
        <begin position="98"/>
        <end position="119"/>
    </location>
</feature>
<dbReference type="KEGG" id="rhoz:GXP67_07965"/>
<keyword evidence="1" id="KW-1133">Transmembrane helix</keyword>
<reference evidence="2 3" key="1">
    <citation type="submission" date="2020-01" db="EMBL/GenBank/DDBJ databases">
        <authorList>
            <person name="Kim M.K."/>
        </authorList>
    </citation>
    <scope>NUCLEOTIDE SEQUENCE [LARGE SCALE GENOMIC DNA]</scope>
    <source>
        <strain evidence="2 3">172606-1</strain>
    </source>
</reference>
<keyword evidence="1" id="KW-0812">Transmembrane</keyword>
<evidence type="ECO:0000313" key="3">
    <source>
        <dbReference type="Proteomes" id="UP000480178"/>
    </source>
</evidence>
<sequence length="241" mass="27312">MIQPNLPLRSEVTTNRFAYYTAILTTMVAIVTFAIAIFTPPLSGPLCAEGCLEYPFTDISSRFPRDYFWMYPAIVLMVLYVILMVCIHQQTAEENKLFSQLGLSFSLLSAVVLLIDYFVQVAVIQPSLVNNETEGIALVTQYNSHGIFIALEELGYLLMSFSFFCVVPVFSRTSQPGRSLRWVFITGFLLTLASFIIISLVYGIHREYLFEIVIITIDYIILIVGGILLSKIFKREIPAFR</sequence>
<keyword evidence="3" id="KW-1185">Reference proteome</keyword>
<feature type="transmembrane region" description="Helical" evidence="1">
    <location>
        <begin position="68"/>
        <end position="86"/>
    </location>
</feature>
<organism evidence="2 3">
    <name type="scientific">Rhodocytophaga rosea</name>
    <dbReference type="NCBI Taxonomy" id="2704465"/>
    <lineage>
        <taxon>Bacteria</taxon>
        <taxon>Pseudomonadati</taxon>
        <taxon>Bacteroidota</taxon>
        <taxon>Cytophagia</taxon>
        <taxon>Cytophagales</taxon>
        <taxon>Rhodocytophagaceae</taxon>
        <taxon>Rhodocytophaga</taxon>
    </lineage>
</organism>
<feature type="transmembrane region" description="Helical" evidence="1">
    <location>
        <begin position="208"/>
        <end position="229"/>
    </location>
</feature>
<name>A0A6C0GF51_9BACT</name>
<accession>A0A6C0GF51</accession>
<dbReference type="RefSeq" id="WP_162442650.1">
    <property type="nucleotide sequence ID" value="NZ_CP048222.1"/>
</dbReference>
<dbReference type="EMBL" id="CP048222">
    <property type="protein sequence ID" value="QHT66596.1"/>
    <property type="molecule type" value="Genomic_DNA"/>
</dbReference>
<dbReference type="AlphaFoldDB" id="A0A6C0GF51"/>
<keyword evidence="1" id="KW-0472">Membrane</keyword>
<evidence type="ECO:0000313" key="2">
    <source>
        <dbReference type="EMBL" id="QHT66596.1"/>
    </source>
</evidence>
<evidence type="ECO:0008006" key="4">
    <source>
        <dbReference type="Google" id="ProtNLM"/>
    </source>
</evidence>
<protein>
    <recommendedName>
        <fullName evidence="4">DUF998 domain-containing protein</fullName>
    </recommendedName>
</protein>
<evidence type="ECO:0000256" key="1">
    <source>
        <dbReference type="SAM" id="Phobius"/>
    </source>
</evidence>
<feature type="transmembrane region" description="Helical" evidence="1">
    <location>
        <begin position="182"/>
        <end position="202"/>
    </location>
</feature>
<dbReference type="Proteomes" id="UP000480178">
    <property type="component" value="Chromosome"/>
</dbReference>